<sequence>MGGGEVLEVTHLITNRGRARILRDVSLAVRENEVVCLVGRNGAGKTTTMDSIMGLLPVRAGAVRLRGQELTKLPAHQRAQRGIGYAPEDTGVFPDLTVNENLRIAQWLGSHQNFTRRNSGGAQGVSDPAASIDDLFPELRALRSRQGLYLSGGEKKMVAIARAMMLRPSVLLLDEAFEGLAPAVVTRFAEAVARIKGLGISLLIAESNIMTASRVAERLYVMDRGEILFEGTPSDAFANQEVMRTIRG</sequence>
<proteinExistence type="inferred from homology"/>
<organism evidence="7 10">
    <name type="scientific">Candidatus Segetimicrobium genomatis</name>
    <dbReference type="NCBI Taxonomy" id="2569760"/>
    <lineage>
        <taxon>Bacteria</taxon>
        <taxon>Bacillati</taxon>
        <taxon>Candidatus Sysuimicrobiota</taxon>
        <taxon>Candidatus Sysuimicrobiia</taxon>
        <taxon>Candidatus Sysuimicrobiales</taxon>
        <taxon>Candidatus Segetimicrobiaceae</taxon>
        <taxon>Candidatus Segetimicrobium</taxon>
    </lineage>
</organism>
<accession>A0A537LIB6</accession>
<protein>
    <submittedName>
        <fullName evidence="7">ABC transporter ATP-binding protein</fullName>
    </submittedName>
</protein>
<comment type="similarity">
    <text evidence="1">Belongs to the ABC transporter superfamily.</text>
</comment>
<evidence type="ECO:0000256" key="5">
    <source>
        <dbReference type="ARBA" id="ARBA00022970"/>
    </source>
</evidence>
<dbReference type="AlphaFoldDB" id="A0A537LIB6"/>
<dbReference type="InterPro" id="IPR003593">
    <property type="entry name" value="AAA+_ATPase"/>
</dbReference>
<keyword evidence="3" id="KW-0547">Nucleotide-binding</keyword>
<evidence type="ECO:0000256" key="4">
    <source>
        <dbReference type="ARBA" id="ARBA00022840"/>
    </source>
</evidence>
<dbReference type="InterPro" id="IPR003439">
    <property type="entry name" value="ABC_transporter-like_ATP-bd"/>
</dbReference>
<dbReference type="SUPFAM" id="SSF52540">
    <property type="entry name" value="P-loop containing nucleoside triphosphate hydrolases"/>
    <property type="match status" value="1"/>
</dbReference>
<evidence type="ECO:0000313" key="10">
    <source>
        <dbReference type="Proteomes" id="UP000318661"/>
    </source>
</evidence>
<dbReference type="PROSITE" id="PS00211">
    <property type="entry name" value="ABC_TRANSPORTER_1"/>
    <property type="match status" value="1"/>
</dbReference>
<dbReference type="SMART" id="SM00382">
    <property type="entry name" value="AAA"/>
    <property type="match status" value="1"/>
</dbReference>
<dbReference type="GO" id="GO:0015658">
    <property type="term" value="F:branched-chain amino acid transmembrane transporter activity"/>
    <property type="evidence" value="ECO:0007669"/>
    <property type="project" value="TreeGrafter"/>
</dbReference>
<evidence type="ECO:0000259" key="6">
    <source>
        <dbReference type="PROSITE" id="PS50893"/>
    </source>
</evidence>
<reference evidence="9 10" key="1">
    <citation type="journal article" date="2019" name="Nat. Microbiol.">
        <title>Mediterranean grassland soil C-N compound turnover is dependent on rainfall and depth, and is mediated by genomically divergent microorganisms.</title>
        <authorList>
            <person name="Diamond S."/>
            <person name="Andeer P.F."/>
            <person name="Li Z."/>
            <person name="Crits-Christoph A."/>
            <person name="Burstein D."/>
            <person name="Anantharaman K."/>
            <person name="Lane K.R."/>
            <person name="Thomas B.C."/>
            <person name="Pan C."/>
            <person name="Northen T.R."/>
            <person name="Banfield J.F."/>
        </authorList>
    </citation>
    <scope>NUCLEOTIDE SEQUENCE [LARGE SCALE GENOMIC DNA]</scope>
    <source>
        <strain evidence="8">NP_1</strain>
        <strain evidence="7">NP_2</strain>
    </source>
</reference>
<keyword evidence="5" id="KW-0029">Amino-acid transport</keyword>
<feature type="domain" description="ABC transporter" evidence="6">
    <location>
        <begin position="7"/>
        <end position="246"/>
    </location>
</feature>
<dbReference type="InterPro" id="IPR052156">
    <property type="entry name" value="BCAA_Transport_ATP-bd_LivF"/>
</dbReference>
<dbReference type="PANTHER" id="PTHR43820:SF2">
    <property type="entry name" value="ABC TRANSPORTER ATP-BINDING PROTEIN"/>
    <property type="match status" value="1"/>
</dbReference>
<dbReference type="EMBL" id="VBAJ01000156">
    <property type="protein sequence ID" value="TMJ07706.1"/>
    <property type="molecule type" value="Genomic_DNA"/>
</dbReference>
<dbReference type="Proteomes" id="UP000315217">
    <property type="component" value="Unassembled WGS sequence"/>
</dbReference>
<name>A0A537LIB6_9BACT</name>
<dbReference type="GO" id="GO:0016887">
    <property type="term" value="F:ATP hydrolysis activity"/>
    <property type="evidence" value="ECO:0007669"/>
    <property type="project" value="InterPro"/>
</dbReference>
<dbReference type="GO" id="GO:0005524">
    <property type="term" value="F:ATP binding"/>
    <property type="evidence" value="ECO:0007669"/>
    <property type="project" value="UniProtKB-KW"/>
</dbReference>
<dbReference type="CDD" id="cd03224">
    <property type="entry name" value="ABC_TM1139_LivF_branched"/>
    <property type="match status" value="1"/>
</dbReference>
<dbReference type="InterPro" id="IPR027417">
    <property type="entry name" value="P-loop_NTPase"/>
</dbReference>
<dbReference type="PANTHER" id="PTHR43820">
    <property type="entry name" value="HIGH-AFFINITY BRANCHED-CHAIN AMINO ACID TRANSPORT ATP-BINDING PROTEIN LIVF"/>
    <property type="match status" value="1"/>
</dbReference>
<evidence type="ECO:0000313" key="9">
    <source>
        <dbReference type="Proteomes" id="UP000315217"/>
    </source>
</evidence>
<dbReference type="PROSITE" id="PS50893">
    <property type="entry name" value="ABC_TRANSPORTER_2"/>
    <property type="match status" value="1"/>
</dbReference>
<dbReference type="InterPro" id="IPR017871">
    <property type="entry name" value="ABC_transporter-like_CS"/>
</dbReference>
<evidence type="ECO:0000256" key="1">
    <source>
        <dbReference type="ARBA" id="ARBA00005417"/>
    </source>
</evidence>
<keyword evidence="4 7" id="KW-0067">ATP-binding</keyword>
<evidence type="ECO:0000313" key="7">
    <source>
        <dbReference type="EMBL" id="TMJ07706.1"/>
    </source>
</evidence>
<gene>
    <name evidence="8" type="ORF">E6G98_02335</name>
    <name evidence="7" type="ORF">E6G99_05965</name>
</gene>
<dbReference type="Pfam" id="PF00005">
    <property type="entry name" value="ABC_tran"/>
    <property type="match status" value="1"/>
</dbReference>
<evidence type="ECO:0000313" key="8">
    <source>
        <dbReference type="EMBL" id="TMJ12721.1"/>
    </source>
</evidence>
<comment type="caution">
    <text evidence="7">The sequence shown here is derived from an EMBL/GenBank/DDBJ whole genome shotgun (WGS) entry which is preliminary data.</text>
</comment>
<dbReference type="EMBL" id="VBAI01000016">
    <property type="protein sequence ID" value="TMJ12721.1"/>
    <property type="molecule type" value="Genomic_DNA"/>
</dbReference>
<keyword evidence="2" id="KW-0813">Transport</keyword>
<evidence type="ECO:0000256" key="3">
    <source>
        <dbReference type="ARBA" id="ARBA00022741"/>
    </source>
</evidence>
<evidence type="ECO:0000256" key="2">
    <source>
        <dbReference type="ARBA" id="ARBA00022448"/>
    </source>
</evidence>
<dbReference type="Proteomes" id="UP000318661">
    <property type="component" value="Unassembled WGS sequence"/>
</dbReference>
<dbReference type="GO" id="GO:0015807">
    <property type="term" value="P:L-amino acid transport"/>
    <property type="evidence" value="ECO:0007669"/>
    <property type="project" value="TreeGrafter"/>
</dbReference>
<dbReference type="Gene3D" id="3.40.50.300">
    <property type="entry name" value="P-loop containing nucleotide triphosphate hydrolases"/>
    <property type="match status" value="1"/>
</dbReference>